<proteinExistence type="predicted"/>
<reference evidence="2" key="2">
    <citation type="submission" date="2022-03" db="EMBL/GenBank/DDBJ databases">
        <title>Draft title - Genomic analysis of global carrot germplasm unveils the trajectory of domestication and the origin of high carotenoid orange carrot.</title>
        <authorList>
            <person name="Iorizzo M."/>
            <person name="Ellison S."/>
            <person name="Senalik D."/>
            <person name="Macko-Podgorni A."/>
            <person name="Grzebelus D."/>
            <person name="Bostan H."/>
            <person name="Rolling W."/>
            <person name="Curaba J."/>
            <person name="Simon P."/>
        </authorList>
    </citation>
    <scope>NUCLEOTIDE SEQUENCE</scope>
    <source>
        <tissue evidence="2">Leaf</tissue>
    </source>
</reference>
<reference evidence="2" key="1">
    <citation type="journal article" date="2016" name="Nat. Genet.">
        <title>A high-quality carrot genome assembly provides new insights into carotenoid accumulation and asterid genome evolution.</title>
        <authorList>
            <person name="Iorizzo M."/>
            <person name="Ellison S."/>
            <person name="Senalik D."/>
            <person name="Zeng P."/>
            <person name="Satapoomin P."/>
            <person name="Huang J."/>
            <person name="Bowman M."/>
            <person name="Iovene M."/>
            <person name="Sanseverino W."/>
            <person name="Cavagnaro P."/>
            <person name="Yildiz M."/>
            <person name="Macko-Podgorni A."/>
            <person name="Moranska E."/>
            <person name="Grzebelus E."/>
            <person name="Grzebelus D."/>
            <person name="Ashrafi H."/>
            <person name="Zheng Z."/>
            <person name="Cheng S."/>
            <person name="Spooner D."/>
            <person name="Van Deynze A."/>
            <person name="Simon P."/>
        </authorList>
    </citation>
    <scope>NUCLEOTIDE SEQUENCE</scope>
    <source>
        <tissue evidence="2">Leaf</tissue>
    </source>
</reference>
<dbReference type="AlphaFoldDB" id="A0A175YBQ8"/>
<feature type="region of interest" description="Disordered" evidence="1">
    <location>
        <begin position="1"/>
        <end position="73"/>
    </location>
</feature>
<name>A0A175YBQ8_DAUCS</name>
<dbReference type="Gramene" id="KZM80877">
    <property type="protein sequence ID" value="KZM80877"/>
    <property type="gene ID" value="DCAR_031557"/>
</dbReference>
<sequence length="199" mass="22471">MIHKIEGASSHSSQFCSDAKPSDQSPHSQEEIPNKKEVTKDEPLSRPTNLVDKPSSAPKESQELPPLPNSTSIQDFQLEKDDNLDSDINVGDLSSLEENVQLPICNFLKKLKLNRGRNKIKQIWKAKPFDIGRCKLSRMNQRITSKQACQMIKTKEAPKDLEREAEEILQLAENMGLKLKGSKERVLIEIKKQLGNSQV</sequence>
<feature type="compositionally biased region" description="Polar residues" evidence="1">
    <location>
        <begin position="9"/>
        <end position="27"/>
    </location>
</feature>
<evidence type="ECO:0000256" key="1">
    <source>
        <dbReference type="SAM" id="MobiDB-lite"/>
    </source>
</evidence>
<feature type="compositionally biased region" description="Basic and acidic residues" evidence="1">
    <location>
        <begin position="28"/>
        <end position="44"/>
    </location>
</feature>
<evidence type="ECO:0000313" key="2">
    <source>
        <dbReference type="EMBL" id="WOH08731.1"/>
    </source>
</evidence>
<dbReference type="EMBL" id="CP093349">
    <property type="protein sequence ID" value="WOH08731.1"/>
    <property type="molecule type" value="Genomic_DNA"/>
</dbReference>
<gene>
    <name evidence="2" type="ORF">DCAR_0728178</name>
</gene>
<protein>
    <submittedName>
        <fullName evidence="2">Uncharacterized protein</fullName>
    </submittedName>
</protein>
<evidence type="ECO:0000313" key="3">
    <source>
        <dbReference type="Proteomes" id="UP000077755"/>
    </source>
</evidence>
<accession>A0A175YBQ8</accession>
<dbReference type="Proteomes" id="UP000077755">
    <property type="component" value="Chromosome 7"/>
</dbReference>
<keyword evidence="3" id="KW-1185">Reference proteome</keyword>
<organism evidence="2 3">
    <name type="scientific">Daucus carota subsp. sativus</name>
    <name type="common">Carrot</name>
    <dbReference type="NCBI Taxonomy" id="79200"/>
    <lineage>
        <taxon>Eukaryota</taxon>
        <taxon>Viridiplantae</taxon>
        <taxon>Streptophyta</taxon>
        <taxon>Embryophyta</taxon>
        <taxon>Tracheophyta</taxon>
        <taxon>Spermatophyta</taxon>
        <taxon>Magnoliopsida</taxon>
        <taxon>eudicotyledons</taxon>
        <taxon>Gunneridae</taxon>
        <taxon>Pentapetalae</taxon>
        <taxon>asterids</taxon>
        <taxon>campanulids</taxon>
        <taxon>Apiales</taxon>
        <taxon>Apiaceae</taxon>
        <taxon>Apioideae</taxon>
        <taxon>Scandiceae</taxon>
        <taxon>Daucinae</taxon>
        <taxon>Daucus</taxon>
        <taxon>Daucus sect. Daucus</taxon>
    </lineage>
</organism>